<evidence type="ECO:0000259" key="1">
    <source>
        <dbReference type="Pfam" id="PF09718"/>
    </source>
</evidence>
<proteinExistence type="predicted"/>
<dbReference type="EMBL" id="AP019514">
    <property type="protein sequence ID" value="BBI61666.1"/>
    <property type="molecule type" value="Genomic_DNA"/>
</dbReference>
<dbReference type="Pfam" id="PF09718">
    <property type="entry name" value="Tape_meas_lam_C"/>
    <property type="match status" value="1"/>
</dbReference>
<sequence length="144" mass="16082">MKVAGVDPAQVQQYAAALQEYHAESMNQIVIDAESSWASMMREMREFKADWASMWKGASDTAIDEIVRFAKEGKFEFGNLVDYVLEQMLRIELQKSLVQPMSEVMNMGKFALSGMFGSTSGYTQGLPRKFPPPHPLLPVPTATS</sequence>
<accession>A0A455U6B9</accession>
<evidence type="ECO:0000313" key="2">
    <source>
        <dbReference type="EMBL" id="BBI61666.1"/>
    </source>
</evidence>
<dbReference type="Proteomes" id="UP000320231">
    <property type="component" value="Chromosome"/>
</dbReference>
<organism evidence="2 3">
    <name type="scientific">Vreelandella sulfidaeris</name>
    <dbReference type="NCBI Taxonomy" id="115553"/>
    <lineage>
        <taxon>Bacteria</taxon>
        <taxon>Pseudomonadati</taxon>
        <taxon>Pseudomonadota</taxon>
        <taxon>Gammaproteobacteria</taxon>
        <taxon>Oceanospirillales</taxon>
        <taxon>Halomonadaceae</taxon>
        <taxon>Vreelandella</taxon>
    </lineage>
</organism>
<dbReference type="KEGG" id="hsr:HSBAA_29720"/>
<protein>
    <recommendedName>
        <fullName evidence="1">Bacteriophage tail tape measure C-terminal domain-containing protein</fullName>
    </recommendedName>
</protein>
<gene>
    <name evidence="2" type="ORF">HSBAA_29720</name>
</gene>
<feature type="domain" description="Bacteriophage tail tape measure C-terminal" evidence="1">
    <location>
        <begin position="33"/>
        <end position="101"/>
    </location>
</feature>
<dbReference type="AlphaFoldDB" id="A0A455U6B9"/>
<name>A0A455U6B9_9GAMM</name>
<reference evidence="2 3" key="1">
    <citation type="journal article" date="2019" name="Microbiol. Resour. Announc.">
        <title>Complete Genome Sequence of Halomonas sulfidaeris Strain Esulfide1 Isolated from a Metal Sulfide Rock at a Depth of 2,200 Meters, Obtained Using Nanopore Sequencing.</title>
        <authorList>
            <person name="Saito M."/>
            <person name="Nishigata A."/>
            <person name="Galipon J."/>
            <person name="Arakawa K."/>
        </authorList>
    </citation>
    <scope>NUCLEOTIDE SEQUENCE [LARGE SCALE GENOMIC DNA]</scope>
    <source>
        <strain evidence="2 3">ATCC BAA-803</strain>
    </source>
</reference>
<dbReference type="InterPro" id="IPR006431">
    <property type="entry name" value="Phage_tape_meas_C"/>
</dbReference>
<evidence type="ECO:0000313" key="3">
    <source>
        <dbReference type="Proteomes" id="UP000320231"/>
    </source>
</evidence>